<organism evidence="2">
    <name type="scientific">Brassica campestris</name>
    <name type="common">Field mustard</name>
    <dbReference type="NCBI Taxonomy" id="3711"/>
    <lineage>
        <taxon>Eukaryota</taxon>
        <taxon>Viridiplantae</taxon>
        <taxon>Streptophyta</taxon>
        <taxon>Embryophyta</taxon>
        <taxon>Tracheophyta</taxon>
        <taxon>Spermatophyta</taxon>
        <taxon>Magnoliopsida</taxon>
        <taxon>eudicotyledons</taxon>
        <taxon>Gunneridae</taxon>
        <taxon>Pentapetalae</taxon>
        <taxon>rosids</taxon>
        <taxon>malvids</taxon>
        <taxon>Brassicales</taxon>
        <taxon>Brassicaceae</taxon>
        <taxon>Brassiceae</taxon>
        <taxon>Brassica</taxon>
    </lineage>
</organism>
<sequence length="128" mass="14397">MSLHISLYLYQNFLLISSPLHHHHRRPSCSSPPRSFDFVAFFTTVTLITNTTGHLSLSLSVSYLSLFSSHLSILSSNRFCFFTDLRRRSSGVTEGHLRLSVVRQRCKAGSLLLVRGRWLKLCEGGDGG</sequence>
<evidence type="ECO:0000313" key="1">
    <source>
        <dbReference type="EMBL" id="CAG7904284.1"/>
    </source>
</evidence>
<dbReference type="EMBL" id="LR031574">
    <property type="protein sequence ID" value="VDD01783.1"/>
    <property type="molecule type" value="Genomic_DNA"/>
</dbReference>
<name>A0A3P6B9H7_BRACM</name>
<dbReference type="AlphaFoldDB" id="A0A3P6B9H7"/>
<dbReference type="Proteomes" id="UP000694005">
    <property type="component" value="Chromosome A07"/>
</dbReference>
<protein>
    <submittedName>
        <fullName evidence="1">Uncharacterized protein</fullName>
    </submittedName>
</protein>
<gene>
    <name evidence="2" type="ORF">BRAA07T31260Z</name>
    <name evidence="1" type="ORF">BRAPAZ1V2_A07P39280.2</name>
</gene>
<evidence type="ECO:0000313" key="2">
    <source>
        <dbReference type="EMBL" id="VDD01783.1"/>
    </source>
</evidence>
<dbReference type="Gramene" id="A07p39280.2_BraZ1">
    <property type="protein sequence ID" value="A07p39280.2_BraZ1.CDS.1"/>
    <property type="gene ID" value="A07g39280.2_BraZ1"/>
</dbReference>
<accession>A0A3P6B9H7</accession>
<dbReference type="EMBL" id="LS974623">
    <property type="protein sequence ID" value="CAG7904284.1"/>
    <property type="molecule type" value="Genomic_DNA"/>
</dbReference>
<reference evidence="2" key="1">
    <citation type="submission" date="2018-11" db="EMBL/GenBank/DDBJ databases">
        <authorList>
            <consortium name="Genoscope - CEA"/>
            <person name="William W."/>
        </authorList>
    </citation>
    <scope>NUCLEOTIDE SEQUENCE</scope>
</reference>
<proteinExistence type="predicted"/>